<evidence type="ECO:0000313" key="2">
    <source>
        <dbReference type="Proteomes" id="UP001419268"/>
    </source>
</evidence>
<accession>A0AAP0PY23</accession>
<dbReference type="AlphaFoldDB" id="A0AAP0PY23"/>
<protein>
    <submittedName>
        <fullName evidence="1">Uncharacterized protein</fullName>
    </submittedName>
</protein>
<gene>
    <name evidence="1" type="ORF">Scep_003440</name>
</gene>
<comment type="caution">
    <text evidence="1">The sequence shown here is derived from an EMBL/GenBank/DDBJ whole genome shotgun (WGS) entry which is preliminary data.</text>
</comment>
<evidence type="ECO:0000313" key="1">
    <source>
        <dbReference type="EMBL" id="KAK9156866.1"/>
    </source>
</evidence>
<sequence length="206" mass="22776">MKHQGLRVVALFTGPESQPLGVIPYRLRITKLGTPQIDTCNMWDTYNTGSSIGNVARAPFLSVALHLFFFSPSSSSVTAPLRLRLLLIALDYATSGLFLGRSASPRTLVTRTLVASLPRWRPLAFPFSSPALPFSSLLLPPHHLSQDKMLESEAWNKSIVYTRPSYESKLCQATDLPPTFVSGSCHNGFQVFLYLAEPLVKRQLAT</sequence>
<organism evidence="1 2">
    <name type="scientific">Stephania cephalantha</name>
    <dbReference type="NCBI Taxonomy" id="152367"/>
    <lineage>
        <taxon>Eukaryota</taxon>
        <taxon>Viridiplantae</taxon>
        <taxon>Streptophyta</taxon>
        <taxon>Embryophyta</taxon>
        <taxon>Tracheophyta</taxon>
        <taxon>Spermatophyta</taxon>
        <taxon>Magnoliopsida</taxon>
        <taxon>Ranunculales</taxon>
        <taxon>Menispermaceae</taxon>
        <taxon>Menispermoideae</taxon>
        <taxon>Cissampelideae</taxon>
        <taxon>Stephania</taxon>
    </lineage>
</organism>
<keyword evidence="2" id="KW-1185">Reference proteome</keyword>
<reference evidence="1 2" key="1">
    <citation type="submission" date="2024-01" db="EMBL/GenBank/DDBJ databases">
        <title>Genome assemblies of Stephania.</title>
        <authorList>
            <person name="Yang L."/>
        </authorList>
    </citation>
    <scope>NUCLEOTIDE SEQUENCE [LARGE SCALE GENOMIC DNA]</scope>
    <source>
        <strain evidence="1">JXDWG</strain>
        <tissue evidence="1">Leaf</tissue>
    </source>
</reference>
<proteinExistence type="predicted"/>
<name>A0AAP0PY23_9MAGN</name>
<dbReference type="EMBL" id="JBBNAG010000002">
    <property type="protein sequence ID" value="KAK9156866.1"/>
    <property type="molecule type" value="Genomic_DNA"/>
</dbReference>
<dbReference type="Proteomes" id="UP001419268">
    <property type="component" value="Unassembled WGS sequence"/>
</dbReference>